<evidence type="ECO:0000313" key="1">
    <source>
        <dbReference type="EMBL" id="GFD04566.1"/>
    </source>
</evidence>
<feature type="non-terminal residue" evidence="1">
    <location>
        <position position="122"/>
    </location>
</feature>
<comment type="caution">
    <text evidence="1">The sequence shown here is derived from an EMBL/GenBank/DDBJ whole genome shotgun (WGS) entry which is preliminary data.</text>
</comment>
<name>A0A699T6J3_TANCI</name>
<dbReference type="EMBL" id="BKCJ011212670">
    <property type="protein sequence ID" value="GFD04566.1"/>
    <property type="molecule type" value="Genomic_DNA"/>
</dbReference>
<gene>
    <name evidence="1" type="ORF">Tci_876535</name>
</gene>
<reference evidence="1" key="1">
    <citation type="journal article" date="2019" name="Sci. Rep.">
        <title>Draft genome of Tanacetum cinerariifolium, the natural source of mosquito coil.</title>
        <authorList>
            <person name="Yamashiro T."/>
            <person name="Shiraishi A."/>
            <person name="Satake H."/>
            <person name="Nakayama K."/>
        </authorList>
    </citation>
    <scope>NUCLEOTIDE SEQUENCE</scope>
</reference>
<dbReference type="AlphaFoldDB" id="A0A699T6J3"/>
<sequence>MRSPCAAAACHSGNWPWSSRSCRPVAPATSRGQLLLRLNTDLLRMQIRDALAERLKAESAVHTLESWADGEEMARARRALSSSQLGLVDTHRKLAETQGLLEQGIVPRIEVDSLEQQLNTQR</sequence>
<organism evidence="1">
    <name type="scientific">Tanacetum cinerariifolium</name>
    <name type="common">Dalmatian daisy</name>
    <name type="synonym">Chrysanthemum cinerariifolium</name>
    <dbReference type="NCBI Taxonomy" id="118510"/>
    <lineage>
        <taxon>Eukaryota</taxon>
        <taxon>Viridiplantae</taxon>
        <taxon>Streptophyta</taxon>
        <taxon>Embryophyta</taxon>
        <taxon>Tracheophyta</taxon>
        <taxon>Spermatophyta</taxon>
        <taxon>Magnoliopsida</taxon>
        <taxon>eudicotyledons</taxon>
        <taxon>Gunneridae</taxon>
        <taxon>Pentapetalae</taxon>
        <taxon>asterids</taxon>
        <taxon>campanulids</taxon>
        <taxon>Asterales</taxon>
        <taxon>Asteraceae</taxon>
        <taxon>Asteroideae</taxon>
        <taxon>Anthemideae</taxon>
        <taxon>Anthemidinae</taxon>
        <taxon>Tanacetum</taxon>
    </lineage>
</organism>
<accession>A0A699T6J3</accession>
<proteinExistence type="predicted"/>
<protein>
    <submittedName>
        <fullName evidence="1">Uncharacterized protein</fullName>
    </submittedName>
</protein>